<dbReference type="GO" id="GO:0003677">
    <property type="term" value="F:DNA binding"/>
    <property type="evidence" value="ECO:0007669"/>
    <property type="project" value="InterPro"/>
</dbReference>
<proteinExistence type="predicted"/>
<dbReference type="Pfam" id="PF13245">
    <property type="entry name" value="AAA_19"/>
    <property type="match status" value="1"/>
</dbReference>
<reference evidence="2" key="1">
    <citation type="submission" date="2017-11" db="EMBL/GenBank/DDBJ databases">
        <authorList>
            <person name="Zhu W."/>
        </authorList>
    </citation>
    <scope>NUCLEOTIDE SEQUENCE [LARGE SCALE GENOMIC DNA]</scope>
    <source>
        <strain evidence="2">CAU 1183</strain>
    </source>
</reference>
<dbReference type="PANTHER" id="PTHR11070">
    <property type="entry name" value="UVRD / RECB / PCRA DNA HELICASE FAMILY MEMBER"/>
    <property type="match status" value="1"/>
</dbReference>
<dbReference type="EMBL" id="PIOC01000010">
    <property type="protein sequence ID" value="RDW20088.1"/>
    <property type="molecule type" value="Genomic_DNA"/>
</dbReference>
<keyword evidence="2" id="KW-1185">Reference proteome</keyword>
<dbReference type="AlphaFoldDB" id="A0A3D8PXT6"/>
<comment type="caution">
    <text evidence="1">The sequence shown here is derived from an EMBL/GenBank/DDBJ whole genome shotgun (WGS) entry which is preliminary data.</text>
</comment>
<organism evidence="1 2">
    <name type="scientific">Oceanobacillus arenosus</name>
    <dbReference type="NCBI Taxonomy" id="1229153"/>
    <lineage>
        <taxon>Bacteria</taxon>
        <taxon>Bacillati</taxon>
        <taxon>Bacillota</taxon>
        <taxon>Bacilli</taxon>
        <taxon>Bacillales</taxon>
        <taxon>Bacillaceae</taxon>
        <taxon>Oceanobacillus</taxon>
    </lineage>
</organism>
<evidence type="ECO:0000313" key="2">
    <source>
        <dbReference type="Proteomes" id="UP000257143"/>
    </source>
</evidence>
<dbReference type="OrthoDB" id="5107704at2"/>
<name>A0A3D8PXT6_9BACI</name>
<dbReference type="SUPFAM" id="SSF52540">
    <property type="entry name" value="P-loop containing nucleoside triphosphate hydrolases"/>
    <property type="match status" value="1"/>
</dbReference>
<dbReference type="GO" id="GO:0000725">
    <property type="term" value="P:recombinational repair"/>
    <property type="evidence" value="ECO:0007669"/>
    <property type="project" value="TreeGrafter"/>
</dbReference>
<dbReference type="PANTHER" id="PTHR11070:SF2">
    <property type="entry name" value="ATP-DEPENDENT DNA HELICASE SRS2"/>
    <property type="match status" value="1"/>
</dbReference>
<sequence length="447" mass="52599">MKLLVAGAGAGKTTSMAEEVLSRYREVEDGKIIYVITYTNAARDQIRNKIIEQHGDIPRQVKVETSHVFLLQELVFPFYHLLYDQRYSSVSAINLPDNQGYRAKKLKELREGNIVHVQEVTNISSHVLYGKSNDKKLIKEKRKRIISIIGNYLDSIFIDEAQDIDKYLSKIIDVFHTNGFYLHLVGDPKQDLRARNEFRRLLGKYPQFVKYKKENHRCPISHVKLSNKYIIEQEKQEWQTEEVGVLKYFYENDINLDEFIKDGTWDYIYIYQKNERFITDTNDVNAHEDLLDYELKMLIKRTNAEDNHIDKITFILHRLIKKNLTTKNNWSIINKVGEILSLQLTKQDKARLYEALEANKEATKTEGIVVNSIDKVKGLEGNCCLFILTTELSEYFFLNKIELNKMMNYLYVALTRSKKELIILITTEVEEKYGREWINNKFKQLLK</sequence>
<dbReference type="GO" id="GO:0043138">
    <property type="term" value="F:3'-5' DNA helicase activity"/>
    <property type="evidence" value="ECO:0007669"/>
    <property type="project" value="TreeGrafter"/>
</dbReference>
<dbReference type="InterPro" id="IPR027417">
    <property type="entry name" value="P-loop_NTPase"/>
</dbReference>
<dbReference type="RefSeq" id="WP_115771984.1">
    <property type="nucleotide sequence ID" value="NZ_PIOC01000010.1"/>
</dbReference>
<evidence type="ECO:0000313" key="1">
    <source>
        <dbReference type="EMBL" id="RDW20088.1"/>
    </source>
</evidence>
<protein>
    <submittedName>
        <fullName evidence="1">Uncharacterized protein</fullName>
    </submittedName>
</protein>
<dbReference type="Proteomes" id="UP000257143">
    <property type="component" value="Unassembled WGS sequence"/>
</dbReference>
<gene>
    <name evidence="1" type="ORF">CWR48_05025</name>
</gene>
<accession>A0A3D8PXT6</accession>
<dbReference type="InterPro" id="IPR000212">
    <property type="entry name" value="DNA_helicase_UvrD/REP"/>
</dbReference>
<dbReference type="GO" id="GO:0005524">
    <property type="term" value="F:ATP binding"/>
    <property type="evidence" value="ECO:0007669"/>
    <property type="project" value="InterPro"/>
</dbReference>
<dbReference type="Gene3D" id="3.40.50.300">
    <property type="entry name" value="P-loop containing nucleotide triphosphate hydrolases"/>
    <property type="match status" value="2"/>
</dbReference>